<organism evidence="8 9">
    <name type="scientific">Puia dinghuensis</name>
    <dbReference type="NCBI Taxonomy" id="1792502"/>
    <lineage>
        <taxon>Bacteria</taxon>
        <taxon>Pseudomonadati</taxon>
        <taxon>Bacteroidota</taxon>
        <taxon>Chitinophagia</taxon>
        <taxon>Chitinophagales</taxon>
        <taxon>Chitinophagaceae</taxon>
        <taxon>Puia</taxon>
    </lineage>
</organism>
<dbReference type="InterPro" id="IPR014284">
    <property type="entry name" value="RNA_pol_sigma-70_dom"/>
</dbReference>
<dbReference type="GO" id="GO:0003677">
    <property type="term" value="F:DNA binding"/>
    <property type="evidence" value="ECO:0007669"/>
    <property type="project" value="UniProtKB-KW"/>
</dbReference>
<evidence type="ECO:0000259" key="7">
    <source>
        <dbReference type="Pfam" id="PF08281"/>
    </source>
</evidence>
<dbReference type="RefSeq" id="WP_188933073.1">
    <property type="nucleotide sequence ID" value="NZ_BMJC01000003.1"/>
</dbReference>
<name>A0A8J2UE23_9BACT</name>
<comment type="caution">
    <text evidence="8">The sequence shown here is derived from an EMBL/GenBank/DDBJ whole genome shotgun (WGS) entry which is preliminary data.</text>
</comment>
<evidence type="ECO:0000313" key="9">
    <source>
        <dbReference type="Proteomes" id="UP000607559"/>
    </source>
</evidence>
<comment type="similarity">
    <text evidence="1">Belongs to the sigma-70 factor family. ECF subfamily.</text>
</comment>
<dbReference type="PANTHER" id="PTHR43133">
    <property type="entry name" value="RNA POLYMERASE ECF-TYPE SIGMA FACTO"/>
    <property type="match status" value="1"/>
</dbReference>
<dbReference type="GO" id="GO:0016987">
    <property type="term" value="F:sigma factor activity"/>
    <property type="evidence" value="ECO:0007669"/>
    <property type="project" value="UniProtKB-KW"/>
</dbReference>
<sequence>MQAVNTSLAVETIADFDAVYHSYQQAVYANIFKMVRHPQSAEDILQEVFLSLWKNKDKVTADRVAGWLFVVSYNKAATYLRHRLKLSLVRLDDPAHIENIATDDASPDTLYQAQLSLIEDALQHLPARKKEAFHLHYFEGRSYEEIASLLGISIGSVKDYIKQAGIFIRKYTNRNYDAAITATISLLLLCTSVPA</sequence>
<dbReference type="AlphaFoldDB" id="A0A8J2UE23"/>
<dbReference type="Gene3D" id="1.10.10.10">
    <property type="entry name" value="Winged helix-like DNA-binding domain superfamily/Winged helix DNA-binding domain"/>
    <property type="match status" value="1"/>
</dbReference>
<dbReference type="CDD" id="cd06171">
    <property type="entry name" value="Sigma70_r4"/>
    <property type="match status" value="1"/>
</dbReference>
<reference evidence="8" key="2">
    <citation type="submission" date="2020-09" db="EMBL/GenBank/DDBJ databases">
        <authorList>
            <person name="Sun Q."/>
            <person name="Zhou Y."/>
        </authorList>
    </citation>
    <scope>NUCLEOTIDE SEQUENCE</scope>
    <source>
        <strain evidence="8">CGMCC 1.15448</strain>
    </source>
</reference>
<dbReference type="EMBL" id="BMJC01000003">
    <property type="protein sequence ID" value="GGB04785.1"/>
    <property type="molecule type" value="Genomic_DNA"/>
</dbReference>
<dbReference type="InterPro" id="IPR039425">
    <property type="entry name" value="RNA_pol_sigma-70-like"/>
</dbReference>
<feature type="domain" description="RNA polymerase sigma-70 region 2" evidence="6">
    <location>
        <begin position="20"/>
        <end position="83"/>
    </location>
</feature>
<dbReference type="Pfam" id="PF08281">
    <property type="entry name" value="Sigma70_r4_2"/>
    <property type="match status" value="1"/>
</dbReference>
<dbReference type="NCBIfam" id="TIGR02937">
    <property type="entry name" value="sigma70-ECF"/>
    <property type="match status" value="1"/>
</dbReference>
<dbReference type="Proteomes" id="UP000607559">
    <property type="component" value="Unassembled WGS sequence"/>
</dbReference>
<dbReference type="InterPro" id="IPR013324">
    <property type="entry name" value="RNA_pol_sigma_r3/r4-like"/>
</dbReference>
<dbReference type="Gene3D" id="1.10.1740.10">
    <property type="match status" value="1"/>
</dbReference>
<evidence type="ECO:0000256" key="4">
    <source>
        <dbReference type="ARBA" id="ARBA00023125"/>
    </source>
</evidence>
<evidence type="ECO:0000259" key="6">
    <source>
        <dbReference type="Pfam" id="PF04542"/>
    </source>
</evidence>
<keyword evidence="5" id="KW-0804">Transcription</keyword>
<reference evidence="8" key="1">
    <citation type="journal article" date="2014" name="Int. J. Syst. Evol. Microbiol.">
        <title>Complete genome sequence of Corynebacterium casei LMG S-19264T (=DSM 44701T), isolated from a smear-ripened cheese.</title>
        <authorList>
            <consortium name="US DOE Joint Genome Institute (JGI-PGF)"/>
            <person name="Walter F."/>
            <person name="Albersmeier A."/>
            <person name="Kalinowski J."/>
            <person name="Ruckert C."/>
        </authorList>
    </citation>
    <scope>NUCLEOTIDE SEQUENCE</scope>
    <source>
        <strain evidence="8">CGMCC 1.15448</strain>
    </source>
</reference>
<dbReference type="InterPro" id="IPR013249">
    <property type="entry name" value="RNA_pol_sigma70_r4_t2"/>
</dbReference>
<gene>
    <name evidence="8" type="ORF">GCM10011511_30130</name>
</gene>
<evidence type="ECO:0000256" key="2">
    <source>
        <dbReference type="ARBA" id="ARBA00023015"/>
    </source>
</evidence>
<keyword evidence="4" id="KW-0238">DNA-binding</keyword>
<keyword evidence="3" id="KW-0731">Sigma factor</keyword>
<dbReference type="PANTHER" id="PTHR43133:SF8">
    <property type="entry name" value="RNA POLYMERASE SIGMA FACTOR HI_1459-RELATED"/>
    <property type="match status" value="1"/>
</dbReference>
<dbReference type="InterPro" id="IPR013325">
    <property type="entry name" value="RNA_pol_sigma_r2"/>
</dbReference>
<evidence type="ECO:0000256" key="3">
    <source>
        <dbReference type="ARBA" id="ARBA00023082"/>
    </source>
</evidence>
<evidence type="ECO:0000256" key="5">
    <source>
        <dbReference type="ARBA" id="ARBA00023163"/>
    </source>
</evidence>
<keyword evidence="2" id="KW-0805">Transcription regulation</keyword>
<keyword evidence="9" id="KW-1185">Reference proteome</keyword>
<dbReference type="SUPFAM" id="SSF88946">
    <property type="entry name" value="Sigma2 domain of RNA polymerase sigma factors"/>
    <property type="match status" value="1"/>
</dbReference>
<dbReference type="InterPro" id="IPR036388">
    <property type="entry name" value="WH-like_DNA-bd_sf"/>
</dbReference>
<evidence type="ECO:0000256" key="1">
    <source>
        <dbReference type="ARBA" id="ARBA00010641"/>
    </source>
</evidence>
<dbReference type="InterPro" id="IPR007627">
    <property type="entry name" value="RNA_pol_sigma70_r2"/>
</dbReference>
<dbReference type="Pfam" id="PF04542">
    <property type="entry name" value="Sigma70_r2"/>
    <property type="match status" value="1"/>
</dbReference>
<proteinExistence type="inferred from homology"/>
<dbReference type="SUPFAM" id="SSF88659">
    <property type="entry name" value="Sigma3 and sigma4 domains of RNA polymerase sigma factors"/>
    <property type="match status" value="1"/>
</dbReference>
<accession>A0A8J2UE23</accession>
<evidence type="ECO:0000313" key="8">
    <source>
        <dbReference type="EMBL" id="GGB04785.1"/>
    </source>
</evidence>
<dbReference type="GO" id="GO:0006352">
    <property type="term" value="P:DNA-templated transcription initiation"/>
    <property type="evidence" value="ECO:0007669"/>
    <property type="project" value="InterPro"/>
</dbReference>
<protein>
    <submittedName>
        <fullName evidence="8">RNA polymerase sigma factor</fullName>
    </submittedName>
</protein>
<feature type="domain" description="RNA polymerase sigma factor 70 region 4 type 2" evidence="7">
    <location>
        <begin position="117"/>
        <end position="164"/>
    </location>
</feature>